<feature type="binding site" evidence="12">
    <location>
        <begin position="16"/>
        <end position="21"/>
    </location>
    <ligand>
        <name>FAD</name>
        <dbReference type="ChEBI" id="CHEBI:57692"/>
    </ligand>
</feature>
<dbReference type="PROSITE" id="PS01281">
    <property type="entry name" value="GIDA_2"/>
    <property type="match status" value="1"/>
</dbReference>
<evidence type="ECO:0000313" key="15">
    <source>
        <dbReference type="Proteomes" id="UP000077339"/>
    </source>
</evidence>
<dbReference type="FunFam" id="1.10.10.1800:FF:000001">
    <property type="entry name" value="tRNA uridine 5-carboxymethylaminomethyl modification enzyme MnmG"/>
    <property type="match status" value="1"/>
</dbReference>
<dbReference type="InterPro" id="IPR040131">
    <property type="entry name" value="MnmG_N"/>
</dbReference>
<dbReference type="GO" id="GO:0050660">
    <property type="term" value="F:flavin adenine dinucleotide binding"/>
    <property type="evidence" value="ECO:0007669"/>
    <property type="project" value="UniProtKB-UniRule"/>
</dbReference>
<organism evidence="14 15">
    <name type="scientific">Kosmotoga arenicorallina S304</name>
    <dbReference type="NCBI Taxonomy" id="1453497"/>
    <lineage>
        <taxon>Bacteria</taxon>
        <taxon>Thermotogati</taxon>
        <taxon>Thermotogota</taxon>
        <taxon>Thermotogae</taxon>
        <taxon>Kosmotogales</taxon>
        <taxon>Kosmotogaceae</taxon>
        <taxon>Kosmotoga</taxon>
    </lineage>
</organism>
<gene>
    <name evidence="12" type="primary">mnmG</name>
    <name evidence="12" type="synonym">gidA</name>
    <name evidence="14" type="ORF">AT15_08020</name>
</gene>
<dbReference type="FunFam" id="3.50.50.60:FF:000002">
    <property type="entry name" value="tRNA uridine 5-carboxymethylaminomethyl modification enzyme MnmG"/>
    <property type="match status" value="1"/>
</dbReference>
<reference evidence="14 15" key="1">
    <citation type="submission" date="2014-02" db="EMBL/GenBank/DDBJ databases">
        <title>Kosmotoga genome sequencing.</title>
        <authorList>
            <person name="Pollo S.M."/>
            <person name="Charchuk R."/>
            <person name="Nesbo C.L."/>
        </authorList>
    </citation>
    <scope>NUCLEOTIDE SEQUENCE [LARGE SCALE GENOMIC DNA]</scope>
    <source>
        <strain evidence="14 15">S304</strain>
    </source>
</reference>
<dbReference type="AlphaFoldDB" id="A0A176K3A7"/>
<dbReference type="PATRIC" id="fig|1453497.3.peg.1594"/>
<keyword evidence="15" id="KW-1185">Reference proteome</keyword>
<dbReference type="InterPro" id="IPR047001">
    <property type="entry name" value="MnmG_C_subdom"/>
</dbReference>
<dbReference type="NCBIfam" id="TIGR00136">
    <property type="entry name" value="mnmG_gidA"/>
    <property type="match status" value="1"/>
</dbReference>
<comment type="subcellular location">
    <subcellularLocation>
        <location evidence="12">Cytoplasm</location>
    </subcellularLocation>
</comment>
<evidence type="ECO:0000256" key="6">
    <source>
        <dbReference type="ARBA" id="ARBA00022630"/>
    </source>
</evidence>
<dbReference type="FunFam" id="1.10.150.570:FF:000001">
    <property type="entry name" value="tRNA uridine 5-carboxymethylaminomethyl modification enzyme MnmG"/>
    <property type="match status" value="1"/>
</dbReference>
<dbReference type="RefSeq" id="WP_068346574.1">
    <property type="nucleotide sequence ID" value="NZ_JFHK01000004.1"/>
</dbReference>
<keyword evidence="6 12" id="KW-0285">Flavoprotein</keyword>
<feature type="domain" description="tRNA uridine 5-carboxymethylaminomethyl modification enzyme C-terminal subdomain" evidence="13">
    <location>
        <begin position="549"/>
        <end position="620"/>
    </location>
</feature>
<dbReference type="GO" id="GO:0005829">
    <property type="term" value="C:cytosol"/>
    <property type="evidence" value="ECO:0007669"/>
    <property type="project" value="TreeGrafter"/>
</dbReference>
<dbReference type="Pfam" id="PF01134">
    <property type="entry name" value="GIDA"/>
    <property type="match status" value="1"/>
</dbReference>
<comment type="cofactor">
    <cofactor evidence="1 12">
        <name>FAD</name>
        <dbReference type="ChEBI" id="CHEBI:57692"/>
    </cofactor>
</comment>
<dbReference type="SMART" id="SM01228">
    <property type="entry name" value="GIDA_assoc_3"/>
    <property type="match status" value="1"/>
</dbReference>
<protein>
    <recommendedName>
        <fullName evidence="4 12">tRNA uridine 5-carboxymethylaminomethyl modification enzyme MnmG</fullName>
    </recommendedName>
    <alternativeName>
        <fullName evidence="11 12">Glucose-inhibited division protein A</fullName>
    </alternativeName>
</protein>
<dbReference type="Gene3D" id="1.10.10.1800">
    <property type="entry name" value="tRNA uridine 5-carboxymethylaminomethyl modification enzyme MnmG/GidA"/>
    <property type="match status" value="1"/>
</dbReference>
<feature type="binding site" evidence="12">
    <location>
        <begin position="278"/>
        <end position="292"/>
    </location>
    <ligand>
        <name>NAD(+)</name>
        <dbReference type="ChEBI" id="CHEBI:57540"/>
    </ligand>
</feature>
<evidence type="ECO:0000256" key="5">
    <source>
        <dbReference type="ARBA" id="ARBA00022490"/>
    </source>
</evidence>
<dbReference type="InterPro" id="IPR020595">
    <property type="entry name" value="MnmG-rel_CS"/>
</dbReference>
<evidence type="ECO:0000256" key="2">
    <source>
        <dbReference type="ARBA" id="ARBA00003717"/>
    </source>
</evidence>
<dbReference type="SUPFAM" id="SSF51905">
    <property type="entry name" value="FAD/NAD(P)-binding domain"/>
    <property type="match status" value="1"/>
</dbReference>
<dbReference type="InterPro" id="IPR049312">
    <property type="entry name" value="GIDA_C_N"/>
</dbReference>
<dbReference type="EMBL" id="JFHK01000004">
    <property type="protein sequence ID" value="OAA31433.1"/>
    <property type="molecule type" value="Genomic_DNA"/>
</dbReference>
<comment type="subunit">
    <text evidence="10 12">Homodimer. Heterotetramer of two MnmE and two MnmG subunits.</text>
</comment>
<dbReference type="Gene3D" id="3.50.50.60">
    <property type="entry name" value="FAD/NAD(P)-binding domain"/>
    <property type="match status" value="2"/>
</dbReference>
<comment type="caution">
    <text evidence="12">Lacks conserved residue(s) required for the propagation of feature annotation.</text>
</comment>
<evidence type="ECO:0000256" key="11">
    <source>
        <dbReference type="ARBA" id="ARBA00031800"/>
    </source>
</evidence>
<evidence type="ECO:0000256" key="3">
    <source>
        <dbReference type="ARBA" id="ARBA00007653"/>
    </source>
</evidence>
<dbReference type="PANTHER" id="PTHR11806:SF0">
    <property type="entry name" value="PROTEIN MTO1 HOMOLOG, MITOCHONDRIAL"/>
    <property type="match status" value="1"/>
</dbReference>
<dbReference type="Pfam" id="PF21680">
    <property type="entry name" value="GIDA_C_1st"/>
    <property type="match status" value="1"/>
</dbReference>
<keyword evidence="8 12" id="KW-0274">FAD</keyword>
<dbReference type="Pfam" id="PF13932">
    <property type="entry name" value="SAM_GIDA_C"/>
    <property type="match status" value="1"/>
</dbReference>
<dbReference type="InterPro" id="IPR036188">
    <property type="entry name" value="FAD/NAD-bd_sf"/>
</dbReference>
<keyword evidence="5 12" id="KW-0963">Cytoplasm</keyword>
<keyword evidence="7 12" id="KW-0819">tRNA processing</keyword>
<dbReference type="STRING" id="1453497.AT15_08020"/>
<keyword evidence="9 12" id="KW-0520">NAD</keyword>
<dbReference type="PROSITE" id="PS01280">
    <property type="entry name" value="GIDA_1"/>
    <property type="match status" value="1"/>
</dbReference>
<evidence type="ECO:0000256" key="1">
    <source>
        <dbReference type="ARBA" id="ARBA00001974"/>
    </source>
</evidence>
<evidence type="ECO:0000313" key="14">
    <source>
        <dbReference type="EMBL" id="OAA31433.1"/>
    </source>
</evidence>
<dbReference type="PANTHER" id="PTHR11806">
    <property type="entry name" value="GLUCOSE INHIBITED DIVISION PROTEIN A"/>
    <property type="match status" value="1"/>
</dbReference>
<dbReference type="InterPro" id="IPR004416">
    <property type="entry name" value="MnmG"/>
</dbReference>
<dbReference type="InterPro" id="IPR026904">
    <property type="entry name" value="MnmG_C"/>
</dbReference>
<proteinExistence type="inferred from homology"/>
<dbReference type="HAMAP" id="MF_00129">
    <property type="entry name" value="MnmG_GidA"/>
    <property type="match status" value="1"/>
</dbReference>
<accession>A0A176K3A7</accession>
<evidence type="ECO:0000259" key="13">
    <source>
        <dbReference type="SMART" id="SM01228"/>
    </source>
</evidence>
<dbReference type="Proteomes" id="UP000077339">
    <property type="component" value="Unassembled WGS sequence"/>
</dbReference>
<dbReference type="InterPro" id="IPR002218">
    <property type="entry name" value="MnmG-rel"/>
</dbReference>
<dbReference type="InterPro" id="IPR044920">
    <property type="entry name" value="MnmG_C_subdom_sf"/>
</dbReference>
<name>A0A176K3A7_9BACT</name>
<sequence length="631" mass="70343">MRNTIDDYDFDIVVIGAGHAGIEAGLASAKAGMKTLVLAINLDTVGWAPCNPAVGGPAKGIVAREVDALGGQIAKTTDKTAINVRMLNTSKGPAVRALRAQIDKKEYSLEMKKTLEKQENLYLRSAIATEILVEKGKVTGVVTHFGQLYHCKAAIITTGTFLGGKIFIGPKAFEAGRLGEFSSKLLSESLRKIGFKLARFKTGTPARILGSSIDFSKMERQDTSDTPLAFSYFSEPKVLPKDSPCWLTKTNSRTHSIIRRDIQFSPLYGDIKLIHSIGPRYCPSIEDKVLKFSSKDSHQVFVEPEGRNTDEYYLNGLSTSLPFKTQVEMIHSVKGLENAVIMRPAYAVEYDFVIPDQLHPTLESKLVENLYFAGQVNGTSGYEEAAGQGIIAGINASAKIKGAEQLVLKRSEAYIGVMIDDLVTRGVDEPYRLLTSRAEYRLMLRHDNAHLRLTEYGYRYGLIPRWFYDRVVSVREAINREANRLNDIVVKPSNSVNNKLLSAGTTAIYQPTRLAQLLKRPEVTYSLLRDFDPNPILDSSLAEQVETTMKYEGYINRLRQEINRFEKLENELIPGDIDYDKVPNISTESKEKLKKLKPMSIGQAMRIPGIKPADILNLSTYLTALKRRHIN</sequence>
<evidence type="ECO:0000256" key="4">
    <source>
        <dbReference type="ARBA" id="ARBA00020461"/>
    </source>
</evidence>
<evidence type="ECO:0000256" key="8">
    <source>
        <dbReference type="ARBA" id="ARBA00022827"/>
    </source>
</evidence>
<evidence type="ECO:0000256" key="10">
    <source>
        <dbReference type="ARBA" id="ARBA00025948"/>
    </source>
</evidence>
<dbReference type="OrthoDB" id="9815560at2"/>
<comment type="similarity">
    <text evidence="3 12">Belongs to the MnmG family.</text>
</comment>
<evidence type="ECO:0000256" key="12">
    <source>
        <dbReference type="HAMAP-Rule" id="MF_00129"/>
    </source>
</evidence>
<comment type="function">
    <text evidence="2 12">NAD-binding protein involved in the addition of a carboxymethylaminomethyl (cmnm) group at the wobble position (U34) of certain tRNAs, forming tRNA-cmnm(5)s(2)U34.</text>
</comment>
<evidence type="ECO:0000256" key="9">
    <source>
        <dbReference type="ARBA" id="ARBA00023027"/>
    </source>
</evidence>
<dbReference type="GO" id="GO:0030488">
    <property type="term" value="P:tRNA methylation"/>
    <property type="evidence" value="ECO:0007669"/>
    <property type="project" value="TreeGrafter"/>
</dbReference>
<dbReference type="GO" id="GO:0002098">
    <property type="term" value="P:tRNA wobble uridine modification"/>
    <property type="evidence" value="ECO:0007669"/>
    <property type="project" value="InterPro"/>
</dbReference>
<comment type="caution">
    <text evidence="14">The sequence shown here is derived from an EMBL/GenBank/DDBJ whole genome shotgun (WGS) entry which is preliminary data.</text>
</comment>
<dbReference type="Gene3D" id="1.10.150.570">
    <property type="entry name" value="GidA associated domain, C-terminal subdomain"/>
    <property type="match status" value="1"/>
</dbReference>
<evidence type="ECO:0000256" key="7">
    <source>
        <dbReference type="ARBA" id="ARBA00022694"/>
    </source>
</evidence>